<dbReference type="OrthoDB" id="5295600at2"/>
<organism evidence="5 6">
    <name type="scientific">Bacteriovorax stolpii</name>
    <name type="common">Bdellovibrio stolpii</name>
    <dbReference type="NCBI Taxonomy" id="960"/>
    <lineage>
        <taxon>Bacteria</taxon>
        <taxon>Pseudomonadati</taxon>
        <taxon>Bdellovibrionota</taxon>
        <taxon>Bacteriovoracia</taxon>
        <taxon>Bacteriovoracales</taxon>
        <taxon>Bacteriovoracaceae</taxon>
        <taxon>Bacteriovorax</taxon>
    </lineage>
</organism>
<evidence type="ECO:0000256" key="3">
    <source>
        <dbReference type="ARBA" id="ARBA00023125"/>
    </source>
</evidence>
<dbReference type="PANTHER" id="PTHR33175">
    <property type="entry name" value="DNA-BINDING PROTEIN HU"/>
    <property type="match status" value="1"/>
</dbReference>
<dbReference type="SMART" id="SM00411">
    <property type="entry name" value="BHL"/>
    <property type="match status" value="1"/>
</dbReference>
<dbReference type="EMBL" id="CP025704">
    <property type="protein sequence ID" value="AUN99458.1"/>
    <property type="molecule type" value="Genomic_DNA"/>
</dbReference>
<comment type="similarity">
    <text evidence="1 4">Belongs to the bacterial histone-like protein family.</text>
</comment>
<dbReference type="InterPro" id="IPR010992">
    <property type="entry name" value="IHF-like_DNA-bd_dom_sf"/>
</dbReference>
<dbReference type="Pfam" id="PF00216">
    <property type="entry name" value="Bac_DNA_binding"/>
    <property type="match status" value="1"/>
</dbReference>
<keyword evidence="2" id="KW-0226">DNA condensation</keyword>
<evidence type="ECO:0000313" key="5">
    <source>
        <dbReference type="EMBL" id="AUN99458.1"/>
    </source>
</evidence>
<proteinExistence type="inferred from homology"/>
<name>A0A2K9NVC3_BACTC</name>
<dbReference type="CDD" id="cd13831">
    <property type="entry name" value="HU"/>
    <property type="match status" value="1"/>
</dbReference>
<protein>
    <submittedName>
        <fullName evidence="5">Integration host factor</fullName>
    </submittedName>
</protein>
<dbReference type="Gene3D" id="4.10.520.10">
    <property type="entry name" value="IHF-like DNA-binding proteins"/>
    <property type="match status" value="1"/>
</dbReference>
<accession>A0A2K9NVC3</accession>
<gene>
    <name evidence="5" type="ORF">C0V70_15345</name>
</gene>
<dbReference type="Proteomes" id="UP000235584">
    <property type="component" value="Chromosome"/>
</dbReference>
<dbReference type="AlphaFoldDB" id="A0A2K9NVC3"/>
<reference evidence="5 6" key="1">
    <citation type="submission" date="2018-01" db="EMBL/GenBank/DDBJ databases">
        <title>Complete genome sequence of Bacteriovorax stolpii DSM12778.</title>
        <authorList>
            <person name="Tang B."/>
            <person name="Chang J."/>
        </authorList>
    </citation>
    <scope>NUCLEOTIDE SEQUENCE [LARGE SCALE GENOMIC DNA]</scope>
    <source>
        <strain evidence="5 6">DSM 12778</strain>
    </source>
</reference>
<evidence type="ECO:0000256" key="2">
    <source>
        <dbReference type="ARBA" id="ARBA00023067"/>
    </source>
</evidence>
<dbReference type="RefSeq" id="WP_102244749.1">
    <property type="nucleotide sequence ID" value="NZ_CP025704.1"/>
</dbReference>
<dbReference type="InterPro" id="IPR020816">
    <property type="entry name" value="Histone-like_DNA-bd_CS"/>
</dbReference>
<dbReference type="SUPFAM" id="SSF47729">
    <property type="entry name" value="IHF-like DNA-binding proteins"/>
    <property type="match status" value="1"/>
</dbReference>
<dbReference type="GO" id="GO:0030527">
    <property type="term" value="F:structural constituent of chromatin"/>
    <property type="evidence" value="ECO:0007669"/>
    <property type="project" value="InterPro"/>
</dbReference>
<dbReference type="PROSITE" id="PS00045">
    <property type="entry name" value="HISTONE_LIKE"/>
    <property type="match status" value="1"/>
</dbReference>
<evidence type="ECO:0000256" key="1">
    <source>
        <dbReference type="ARBA" id="ARBA00010529"/>
    </source>
</evidence>
<dbReference type="InterPro" id="IPR000119">
    <property type="entry name" value="Hist_DNA-bd"/>
</dbReference>
<dbReference type="GO" id="GO:0003677">
    <property type="term" value="F:DNA binding"/>
    <property type="evidence" value="ECO:0007669"/>
    <property type="project" value="UniProtKB-KW"/>
</dbReference>
<dbReference type="GO" id="GO:0030261">
    <property type="term" value="P:chromosome condensation"/>
    <property type="evidence" value="ECO:0007669"/>
    <property type="project" value="UniProtKB-KW"/>
</dbReference>
<evidence type="ECO:0000313" key="6">
    <source>
        <dbReference type="Proteomes" id="UP000235584"/>
    </source>
</evidence>
<keyword evidence="6" id="KW-1185">Reference proteome</keyword>
<sequence>MNRKELIEVLLKDRDLSTMTKKQANQFIDVMLDTIKRTVKKGEDVTLVGFGTFTKSRKASRLGVNPSTGERIRIRARVVPKFKPGKPWKESL</sequence>
<dbReference type="PRINTS" id="PR01727">
    <property type="entry name" value="DNABINDINGHU"/>
</dbReference>
<keyword evidence="3" id="KW-0238">DNA-binding</keyword>
<evidence type="ECO:0000256" key="4">
    <source>
        <dbReference type="RuleBase" id="RU003939"/>
    </source>
</evidence>
<dbReference type="GO" id="GO:0005829">
    <property type="term" value="C:cytosol"/>
    <property type="evidence" value="ECO:0007669"/>
    <property type="project" value="TreeGrafter"/>
</dbReference>
<dbReference type="KEGG" id="bsto:C0V70_15345"/>
<dbReference type="PANTHER" id="PTHR33175:SF3">
    <property type="entry name" value="DNA-BINDING PROTEIN HU-BETA"/>
    <property type="match status" value="1"/>
</dbReference>